<reference evidence="2 3" key="1">
    <citation type="submission" date="2019-03" db="EMBL/GenBank/DDBJ databases">
        <title>Arthrobacter sp. nov., an bacterium isolated from biocrust in Mu Us Desert.</title>
        <authorList>
            <person name="Lixiong L."/>
        </authorList>
    </citation>
    <scope>NUCLEOTIDE SEQUENCE [LARGE SCALE GENOMIC DNA]</scope>
    <source>
        <strain evidence="2 3">SLN-3</strain>
    </source>
</reference>
<evidence type="ECO:0000313" key="3">
    <source>
        <dbReference type="Proteomes" id="UP000295411"/>
    </source>
</evidence>
<sequence length="81" mass="8074">MTDSNGTQEPTGDRRKNVLEPEAGTGATGGPGANIREQQGNSAGGMVPASFTGGPGSGDPAADRRPEDAAAADVDMWDSEG</sequence>
<dbReference type="EMBL" id="SMTK01000002">
    <property type="protein sequence ID" value="TDK26472.1"/>
    <property type="molecule type" value="Genomic_DNA"/>
</dbReference>
<keyword evidence="3" id="KW-1185">Reference proteome</keyword>
<feature type="compositionally biased region" description="Polar residues" evidence="1">
    <location>
        <begin position="1"/>
        <end position="10"/>
    </location>
</feature>
<proteinExistence type="predicted"/>
<evidence type="ECO:0000313" key="2">
    <source>
        <dbReference type="EMBL" id="TDK26472.1"/>
    </source>
</evidence>
<organism evidence="2 3">
    <name type="scientific">Arthrobacter crusticola</name>
    <dbReference type="NCBI Taxonomy" id="2547960"/>
    <lineage>
        <taxon>Bacteria</taxon>
        <taxon>Bacillati</taxon>
        <taxon>Actinomycetota</taxon>
        <taxon>Actinomycetes</taxon>
        <taxon>Micrococcales</taxon>
        <taxon>Micrococcaceae</taxon>
        <taxon>Arthrobacter</taxon>
    </lineage>
</organism>
<dbReference type="AlphaFoldDB" id="A0A4V6PLQ5"/>
<dbReference type="Proteomes" id="UP000295411">
    <property type="component" value="Unassembled WGS sequence"/>
</dbReference>
<comment type="caution">
    <text evidence="2">The sequence shown here is derived from an EMBL/GenBank/DDBJ whole genome shotgun (WGS) entry which is preliminary data.</text>
</comment>
<protein>
    <submittedName>
        <fullName evidence="2">Uncharacterized protein</fullName>
    </submittedName>
</protein>
<evidence type="ECO:0000256" key="1">
    <source>
        <dbReference type="SAM" id="MobiDB-lite"/>
    </source>
</evidence>
<dbReference type="RefSeq" id="WP_133402834.1">
    <property type="nucleotide sequence ID" value="NZ_SMTK01000002.1"/>
</dbReference>
<accession>A0A4V6PLQ5</accession>
<name>A0A4V6PLQ5_9MICC</name>
<feature type="region of interest" description="Disordered" evidence="1">
    <location>
        <begin position="1"/>
        <end position="81"/>
    </location>
</feature>
<gene>
    <name evidence="2" type="ORF">E2F48_04545</name>
</gene>